<dbReference type="AlphaFoldDB" id="A0A143PXB5"/>
<dbReference type="GO" id="GO:0003723">
    <property type="term" value="F:RNA binding"/>
    <property type="evidence" value="ECO:0007669"/>
    <property type="project" value="InterPro"/>
</dbReference>
<reference evidence="5" key="2">
    <citation type="submission" date="2016-04" db="EMBL/GenBank/DDBJ databases">
        <title>First Complete Genome Sequence of a Subdivision 6 Acidobacterium.</title>
        <authorList>
            <person name="Huang S."/>
            <person name="Vieira S."/>
            <person name="Bunk B."/>
            <person name="Riedel T."/>
            <person name="Sproeer C."/>
            <person name="Overmann J."/>
        </authorList>
    </citation>
    <scope>NUCLEOTIDE SEQUENCE [LARGE SCALE GENOMIC DNA]</scope>
    <source>
        <strain evidence="5">DSM 100886 HEG_-6_39</strain>
    </source>
</reference>
<dbReference type="InterPro" id="IPR001537">
    <property type="entry name" value="SpoU_MeTrfase"/>
</dbReference>
<dbReference type="PANTHER" id="PTHR43191:SF12">
    <property type="entry name" value="RRNA METHYLASE"/>
    <property type="match status" value="1"/>
</dbReference>
<reference evidence="4 5" key="1">
    <citation type="journal article" date="2016" name="Genome Announc.">
        <title>First Complete Genome Sequence of a Subdivision 6 Acidobacterium Strain.</title>
        <authorList>
            <person name="Huang S."/>
            <person name="Vieira S."/>
            <person name="Bunk B."/>
            <person name="Riedel T."/>
            <person name="Sproer C."/>
            <person name="Overmann J."/>
        </authorList>
    </citation>
    <scope>NUCLEOTIDE SEQUENCE [LARGE SCALE GENOMIC DNA]</scope>
    <source>
        <strain evidence="5">DSM 100886 HEG_-6_39</strain>
    </source>
</reference>
<dbReference type="GO" id="GO:0006396">
    <property type="term" value="P:RNA processing"/>
    <property type="evidence" value="ECO:0007669"/>
    <property type="project" value="InterPro"/>
</dbReference>
<keyword evidence="5" id="KW-1185">Reference proteome</keyword>
<dbReference type="InterPro" id="IPR029028">
    <property type="entry name" value="Alpha/beta_knot_MTases"/>
</dbReference>
<dbReference type="CDD" id="cd18095">
    <property type="entry name" value="SpoU-like_rRNA-MTase"/>
    <property type="match status" value="1"/>
</dbReference>
<dbReference type="GO" id="GO:0008173">
    <property type="term" value="F:RNA methyltransferase activity"/>
    <property type="evidence" value="ECO:0007669"/>
    <property type="project" value="InterPro"/>
</dbReference>
<feature type="domain" description="tRNA/rRNA methyltransferase SpoU type" evidence="3">
    <location>
        <begin position="130"/>
        <end position="274"/>
    </location>
</feature>
<evidence type="ECO:0000313" key="4">
    <source>
        <dbReference type="EMBL" id="AMY12710.1"/>
    </source>
</evidence>
<dbReference type="GO" id="GO:0032259">
    <property type="term" value="P:methylation"/>
    <property type="evidence" value="ECO:0007669"/>
    <property type="project" value="UniProtKB-KW"/>
</dbReference>
<evidence type="ECO:0000259" key="3">
    <source>
        <dbReference type="Pfam" id="PF00588"/>
    </source>
</evidence>
<dbReference type="InterPro" id="IPR051259">
    <property type="entry name" value="rRNA_Methyltransferase"/>
</dbReference>
<evidence type="ECO:0000313" key="5">
    <source>
        <dbReference type="Proteomes" id="UP000076079"/>
    </source>
</evidence>
<organism evidence="4 5">
    <name type="scientific">Luteitalea pratensis</name>
    <dbReference type="NCBI Taxonomy" id="1855912"/>
    <lineage>
        <taxon>Bacteria</taxon>
        <taxon>Pseudomonadati</taxon>
        <taxon>Acidobacteriota</taxon>
        <taxon>Vicinamibacteria</taxon>
        <taxon>Vicinamibacterales</taxon>
        <taxon>Vicinamibacteraceae</taxon>
        <taxon>Luteitalea</taxon>
    </lineage>
</organism>
<accession>A0A143PXB5</accession>
<keyword evidence="1 4" id="KW-0489">Methyltransferase</keyword>
<dbReference type="STRING" id="1855912.LuPra_05992"/>
<evidence type="ECO:0000256" key="2">
    <source>
        <dbReference type="ARBA" id="ARBA00022679"/>
    </source>
</evidence>
<dbReference type="Proteomes" id="UP000076079">
    <property type="component" value="Chromosome"/>
</dbReference>
<dbReference type="EC" id="2.1.1.185" evidence="4"/>
<dbReference type="EMBL" id="CP015136">
    <property type="protein sequence ID" value="AMY12710.1"/>
    <property type="molecule type" value="Genomic_DNA"/>
</dbReference>
<gene>
    <name evidence="4" type="primary">rlmB_2</name>
    <name evidence="4" type="ORF">LuPra_05992</name>
</gene>
<dbReference type="Pfam" id="PF00588">
    <property type="entry name" value="SpoU_methylase"/>
    <property type="match status" value="1"/>
</dbReference>
<proteinExistence type="predicted"/>
<dbReference type="PANTHER" id="PTHR43191">
    <property type="entry name" value="RRNA METHYLTRANSFERASE 3"/>
    <property type="match status" value="1"/>
</dbReference>
<keyword evidence="2 4" id="KW-0808">Transferase</keyword>
<sequence>MLVVDWPTALSDHAVLRARGLFLAEGRLVLGRILAGAAGGASAIVAVLSTPAAARALDLEARVGDRLTTRSPAEMEALTGFNFHRGVLALVRRPSLADVRDVINATARAGSESRPYPTRDVAKADGRRPVLVVAEHLVDVDNVGSCFRNARAFDAACLLLDDRCPDPLYRKAVRTSLGTVLEVPWVQAPIRDLMEALATAGVITIGLTPDVGAATIAEAAAELAADTPAALVIGNEGHGLSAGTRAHCARLARIPMAQGADSLNVATALAVALYEWRVRRR</sequence>
<dbReference type="Gene3D" id="3.40.1280.10">
    <property type="match status" value="1"/>
</dbReference>
<name>A0A143PXB5_LUTPR</name>
<dbReference type="InterPro" id="IPR029026">
    <property type="entry name" value="tRNA_m1G_MTases_N"/>
</dbReference>
<protein>
    <submittedName>
        <fullName evidence="4">23S rRNA (Guanosine-2'-O-)-methyltransferase RlmB</fullName>
        <ecNumber evidence="4">2.1.1.185</ecNumber>
    </submittedName>
</protein>
<dbReference type="KEGG" id="abac:LuPra_05992"/>
<dbReference type="SUPFAM" id="SSF55315">
    <property type="entry name" value="L30e-like"/>
    <property type="match status" value="1"/>
</dbReference>
<evidence type="ECO:0000256" key="1">
    <source>
        <dbReference type="ARBA" id="ARBA00022603"/>
    </source>
</evidence>
<dbReference type="InterPro" id="IPR029064">
    <property type="entry name" value="Ribosomal_eL30-like_sf"/>
</dbReference>
<dbReference type="SUPFAM" id="SSF75217">
    <property type="entry name" value="alpha/beta knot"/>
    <property type="match status" value="1"/>
</dbReference>